<dbReference type="Proteomes" id="UP000318478">
    <property type="component" value="Unassembled WGS sequence"/>
</dbReference>
<dbReference type="InterPro" id="IPR000527">
    <property type="entry name" value="Flag_Lring"/>
</dbReference>
<evidence type="ECO:0000256" key="4">
    <source>
        <dbReference type="ARBA" id="ARBA00006929"/>
    </source>
</evidence>
<evidence type="ECO:0000256" key="5">
    <source>
        <dbReference type="ARBA" id="ARBA00022729"/>
    </source>
</evidence>
<gene>
    <name evidence="10" type="ORF">Pla123a_42290</name>
</gene>
<keyword evidence="10" id="KW-0969">Cilium</keyword>
<evidence type="ECO:0000256" key="8">
    <source>
        <dbReference type="SAM" id="MobiDB-lite"/>
    </source>
</evidence>
<proteinExistence type="inferred from homology"/>
<reference evidence="10 11" key="1">
    <citation type="submission" date="2019-02" db="EMBL/GenBank/DDBJ databases">
        <title>Deep-cultivation of Planctomycetes and their phenomic and genomic characterization uncovers novel biology.</title>
        <authorList>
            <person name="Wiegand S."/>
            <person name="Jogler M."/>
            <person name="Boedeker C."/>
            <person name="Pinto D."/>
            <person name="Vollmers J."/>
            <person name="Rivas-Marin E."/>
            <person name="Kohn T."/>
            <person name="Peeters S.H."/>
            <person name="Heuer A."/>
            <person name="Rast P."/>
            <person name="Oberbeckmann S."/>
            <person name="Bunk B."/>
            <person name="Jeske O."/>
            <person name="Meyerdierks A."/>
            <person name="Storesund J.E."/>
            <person name="Kallscheuer N."/>
            <person name="Luecker S."/>
            <person name="Lage O.M."/>
            <person name="Pohl T."/>
            <person name="Merkel B.J."/>
            <person name="Hornburger P."/>
            <person name="Mueller R.-W."/>
            <person name="Bruemmer F."/>
            <person name="Labrenz M."/>
            <person name="Spormann A.M."/>
            <person name="Op Den Camp H."/>
            <person name="Overmann J."/>
            <person name="Amann R."/>
            <person name="Jetten M.S.M."/>
            <person name="Mascher T."/>
            <person name="Medema M.H."/>
            <person name="Devos D.P."/>
            <person name="Kaster A.-K."/>
            <person name="Ovreas L."/>
            <person name="Rohde M."/>
            <person name="Galperin M.Y."/>
            <person name="Jogler C."/>
        </authorList>
    </citation>
    <scope>NUCLEOTIDE SEQUENCE [LARGE SCALE GENOMIC DNA]</scope>
    <source>
        <strain evidence="10 11">Pla123a</strain>
    </source>
</reference>
<keyword evidence="6" id="KW-0472">Membrane</keyword>
<evidence type="ECO:0000256" key="2">
    <source>
        <dbReference type="ARBA" id="ARBA00004117"/>
    </source>
</evidence>
<dbReference type="OrthoDB" id="9789227at2"/>
<evidence type="ECO:0000256" key="3">
    <source>
        <dbReference type="ARBA" id="ARBA00004370"/>
    </source>
</evidence>
<feature type="chain" id="PRO_5022965978" evidence="9">
    <location>
        <begin position="26"/>
        <end position="311"/>
    </location>
</feature>
<evidence type="ECO:0000256" key="1">
    <source>
        <dbReference type="ARBA" id="ARBA00002591"/>
    </source>
</evidence>
<dbReference type="GO" id="GO:0016020">
    <property type="term" value="C:membrane"/>
    <property type="evidence" value="ECO:0007669"/>
    <property type="project" value="UniProtKB-SubCell"/>
</dbReference>
<feature type="region of interest" description="Disordered" evidence="8">
    <location>
        <begin position="79"/>
        <end position="133"/>
    </location>
</feature>
<organism evidence="10 11">
    <name type="scientific">Posidoniimonas polymericola</name>
    <dbReference type="NCBI Taxonomy" id="2528002"/>
    <lineage>
        <taxon>Bacteria</taxon>
        <taxon>Pseudomonadati</taxon>
        <taxon>Planctomycetota</taxon>
        <taxon>Planctomycetia</taxon>
        <taxon>Pirellulales</taxon>
        <taxon>Lacipirellulaceae</taxon>
        <taxon>Posidoniimonas</taxon>
    </lineage>
</organism>
<comment type="function">
    <text evidence="1">Assembles around the rod to form the L-ring and probably protects the motor/basal body from shearing forces during rotation.</text>
</comment>
<evidence type="ECO:0000256" key="6">
    <source>
        <dbReference type="ARBA" id="ARBA00023136"/>
    </source>
</evidence>
<evidence type="ECO:0000313" key="11">
    <source>
        <dbReference type="Proteomes" id="UP000318478"/>
    </source>
</evidence>
<comment type="similarity">
    <text evidence="4">Belongs to the FlgH family.</text>
</comment>
<keyword evidence="5 9" id="KW-0732">Signal</keyword>
<accession>A0A5C5XZG0</accession>
<dbReference type="AlphaFoldDB" id="A0A5C5XZG0"/>
<evidence type="ECO:0000256" key="9">
    <source>
        <dbReference type="SAM" id="SignalP"/>
    </source>
</evidence>
<name>A0A5C5XZG0_9BACT</name>
<feature type="compositionally biased region" description="Basic and acidic residues" evidence="8">
    <location>
        <begin position="115"/>
        <end position="129"/>
    </location>
</feature>
<comment type="caution">
    <text evidence="10">The sequence shown here is derived from an EMBL/GenBank/DDBJ whole genome shotgun (WGS) entry which is preliminary data.</text>
</comment>
<dbReference type="RefSeq" id="WP_146590611.1">
    <property type="nucleotide sequence ID" value="NZ_SJPO01000012.1"/>
</dbReference>
<protein>
    <submittedName>
        <fullName evidence="10">Flagellar basal body L-ring protein</fullName>
    </submittedName>
</protein>
<evidence type="ECO:0000313" key="10">
    <source>
        <dbReference type="EMBL" id="TWT67673.1"/>
    </source>
</evidence>
<keyword evidence="7" id="KW-0975">Bacterial flagellum</keyword>
<dbReference type="GO" id="GO:0003774">
    <property type="term" value="F:cytoskeletal motor activity"/>
    <property type="evidence" value="ECO:0007669"/>
    <property type="project" value="InterPro"/>
</dbReference>
<dbReference type="GO" id="GO:0071973">
    <property type="term" value="P:bacterial-type flagellum-dependent cell motility"/>
    <property type="evidence" value="ECO:0007669"/>
    <property type="project" value="InterPro"/>
</dbReference>
<keyword evidence="10" id="KW-0966">Cell projection</keyword>
<dbReference type="Pfam" id="PF02107">
    <property type="entry name" value="FlgH"/>
    <property type="match status" value="1"/>
</dbReference>
<dbReference type="EMBL" id="SJPO01000012">
    <property type="protein sequence ID" value="TWT67673.1"/>
    <property type="molecule type" value="Genomic_DNA"/>
</dbReference>
<dbReference type="GO" id="GO:0009427">
    <property type="term" value="C:bacterial-type flagellum basal body, distal rod, L ring"/>
    <property type="evidence" value="ECO:0007669"/>
    <property type="project" value="InterPro"/>
</dbReference>
<evidence type="ECO:0000256" key="7">
    <source>
        <dbReference type="ARBA" id="ARBA00023143"/>
    </source>
</evidence>
<keyword evidence="11" id="KW-1185">Reference proteome</keyword>
<keyword evidence="10" id="KW-0282">Flagellum</keyword>
<feature type="signal peptide" evidence="9">
    <location>
        <begin position="1"/>
        <end position="25"/>
    </location>
</feature>
<sequence precursor="true">MAIFRYAACLAATCLWAAVLPTAVASDAENVPSVDPYAARQAYYDQYWQQKLENALAYIPGVIVQVTIDLNPEVRQEIRRTLPAGTPVTVEQRESESTKRSGPGSASKKGKKGKKGNEPKTEETKREAYSRTVPYETTTNSVIAGLTPRSANAVVVLPSGYVDAHHEQARKRIVADVQRMAETLLPYYSRAPRVTVVVTADHATRDHHGRVARIDGPPPLDASRAPLRRGDVITVRLNDEEHVAARVATVLDDGTLVLESRRELRVDGATVVTEFSGRVRPEDVGPDRSVAADAISELRKHTTRARVRRPR</sequence>
<comment type="subcellular location">
    <subcellularLocation>
        <location evidence="2">Bacterial flagellum basal body</location>
    </subcellularLocation>
    <subcellularLocation>
        <location evidence="3">Membrane</location>
    </subcellularLocation>
</comment>